<evidence type="ECO:0000313" key="1">
    <source>
        <dbReference type="EMBL" id="MFD1096119.1"/>
    </source>
</evidence>
<sequence>MRRVLFLIFVFGSQLIFAQKQEEVIANNSKLIVYENANKNSKPIDTILRDEAFLITENHQNISEWILVDIPENNLNRDESFKNGYVQKSQIKNISSLPVYKENDIGLIFKIKKIDTKKSLEKGNSGYGLEIQLTDSFETEEMILKWNENRQVIDAKYYNDIFNLDFKEGKISSENNDKFKIYKRGNTYFINQKCGDGAGFYEITWIIQKGRIIQRLIDTI</sequence>
<evidence type="ECO:0000313" key="2">
    <source>
        <dbReference type="Proteomes" id="UP001597131"/>
    </source>
</evidence>
<proteinExistence type="predicted"/>
<keyword evidence="2" id="KW-1185">Reference proteome</keyword>
<gene>
    <name evidence="1" type="ORF">ACFQ3Q_10200</name>
</gene>
<comment type="caution">
    <text evidence="1">The sequence shown here is derived from an EMBL/GenBank/DDBJ whole genome shotgun (WGS) entry which is preliminary data.</text>
</comment>
<dbReference type="RefSeq" id="WP_380745379.1">
    <property type="nucleotide sequence ID" value="NZ_JBHTLI010000001.1"/>
</dbReference>
<name>A0ABW3NSW5_9FLAO</name>
<accession>A0ABW3NSW5</accession>
<dbReference type="EMBL" id="JBHTLI010000001">
    <property type="protein sequence ID" value="MFD1096119.1"/>
    <property type="molecule type" value="Genomic_DNA"/>
</dbReference>
<reference evidence="2" key="1">
    <citation type="journal article" date="2019" name="Int. J. Syst. Evol. Microbiol.">
        <title>The Global Catalogue of Microorganisms (GCM) 10K type strain sequencing project: providing services to taxonomists for standard genome sequencing and annotation.</title>
        <authorList>
            <consortium name="The Broad Institute Genomics Platform"/>
            <consortium name="The Broad Institute Genome Sequencing Center for Infectious Disease"/>
            <person name="Wu L."/>
            <person name="Ma J."/>
        </authorList>
    </citation>
    <scope>NUCLEOTIDE SEQUENCE [LARGE SCALE GENOMIC DNA]</scope>
    <source>
        <strain evidence="2">CCUG 64793</strain>
    </source>
</reference>
<dbReference type="Proteomes" id="UP001597131">
    <property type="component" value="Unassembled WGS sequence"/>
</dbReference>
<protein>
    <recommendedName>
        <fullName evidence="3">SH3 domain-containing protein</fullName>
    </recommendedName>
</protein>
<evidence type="ECO:0008006" key="3">
    <source>
        <dbReference type="Google" id="ProtNLM"/>
    </source>
</evidence>
<organism evidence="1 2">
    <name type="scientific">Salegentibacter chungangensis</name>
    <dbReference type="NCBI Taxonomy" id="1335724"/>
    <lineage>
        <taxon>Bacteria</taxon>
        <taxon>Pseudomonadati</taxon>
        <taxon>Bacteroidota</taxon>
        <taxon>Flavobacteriia</taxon>
        <taxon>Flavobacteriales</taxon>
        <taxon>Flavobacteriaceae</taxon>
        <taxon>Salegentibacter</taxon>
    </lineage>
</organism>